<dbReference type="Pfam" id="PF18766">
    <property type="entry name" value="SWI2_SNF2"/>
    <property type="match status" value="1"/>
</dbReference>
<dbReference type="InterPro" id="IPR027417">
    <property type="entry name" value="P-loop_NTPase"/>
</dbReference>
<name>A0A3E2C9L6_GARVA</name>
<dbReference type="PANTHER" id="PTHR30195:SF15">
    <property type="entry name" value="TYPE I RESTRICTION ENZYME HINDI ENDONUCLEASE SUBUNIT"/>
    <property type="match status" value="1"/>
</dbReference>
<dbReference type="AlphaFoldDB" id="A0A3E2C9L6"/>
<accession>A0A3E2C9L6</accession>
<dbReference type="Gene3D" id="3.40.50.300">
    <property type="entry name" value="P-loop containing nucleotide triphosphate hydrolases"/>
    <property type="match status" value="1"/>
</dbReference>
<dbReference type="EMBL" id="NNRU01000004">
    <property type="protein sequence ID" value="RFT28457.1"/>
    <property type="molecule type" value="Genomic_DNA"/>
</dbReference>
<proteinExistence type="predicted"/>
<dbReference type="InterPro" id="IPR051268">
    <property type="entry name" value="Type-I_R_enzyme_R_subunit"/>
</dbReference>
<evidence type="ECO:0000313" key="4">
    <source>
        <dbReference type="Proteomes" id="UP000258379"/>
    </source>
</evidence>
<dbReference type="GO" id="GO:0009307">
    <property type="term" value="P:DNA restriction-modification system"/>
    <property type="evidence" value="ECO:0007669"/>
    <property type="project" value="UniProtKB-KW"/>
</dbReference>
<gene>
    <name evidence="3" type="ORF">CG405_05390</name>
</gene>
<feature type="non-terminal residue" evidence="3">
    <location>
        <position position="1"/>
    </location>
</feature>
<protein>
    <recommendedName>
        <fullName evidence="2">SWI2/SNF2 ATPase domain-containing protein</fullName>
    </recommendedName>
</protein>
<reference evidence="3 4" key="1">
    <citation type="submission" date="2017-07" db="EMBL/GenBank/DDBJ databases">
        <title>A comparative genomics approach to explaining the enigmatic role of Gardnerella vaginalis in the vaginal microbiome.</title>
        <authorList>
            <person name="Vancuren S.J."/>
            <person name="Hill J.E."/>
        </authorList>
    </citation>
    <scope>NUCLEOTIDE SEQUENCE [LARGE SCALE GENOMIC DNA]</scope>
    <source>
        <strain evidence="3 4">WP023</strain>
    </source>
</reference>
<comment type="caution">
    <text evidence="3">The sequence shown here is derived from an EMBL/GenBank/DDBJ whole genome shotgun (WGS) entry which is preliminary data.</text>
</comment>
<dbReference type="PANTHER" id="PTHR30195">
    <property type="entry name" value="TYPE I SITE-SPECIFIC DEOXYRIBONUCLEASE PROTEIN SUBUNIT M AND R"/>
    <property type="match status" value="1"/>
</dbReference>
<dbReference type="InterPro" id="IPR040980">
    <property type="entry name" value="SWI2_SNF2"/>
</dbReference>
<organism evidence="3 4">
    <name type="scientific">Gardnerella vaginalis</name>
    <dbReference type="NCBI Taxonomy" id="2702"/>
    <lineage>
        <taxon>Bacteria</taxon>
        <taxon>Bacillati</taxon>
        <taxon>Actinomycetota</taxon>
        <taxon>Actinomycetes</taxon>
        <taxon>Bifidobacteriales</taxon>
        <taxon>Bifidobacteriaceae</taxon>
        <taxon>Gardnerella</taxon>
    </lineage>
</organism>
<evidence type="ECO:0000313" key="3">
    <source>
        <dbReference type="EMBL" id="RFT28457.1"/>
    </source>
</evidence>
<sequence length="84" mass="9489">KTYTMAFLARQLALRCSNIPQVGSPTIILIVDREELQKQGAKLFTKSKEFLNLGEVSVVKNRAQLRQELCARQSGGFYICTIQK</sequence>
<evidence type="ECO:0000256" key="1">
    <source>
        <dbReference type="ARBA" id="ARBA00022747"/>
    </source>
</evidence>
<keyword evidence="1" id="KW-0680">Restriction system</keyword>
<feature type="non-terminal residue" evidence="3">
    <location>
        <position position="84"/>
    </location>
</feature>
<feature type="domain" description="SWI2/SNF2 ATPase" evidence="2">
    <location>
        <begin position="1"/>
        <end position="84"/>
    </location>
</feature>
<evidence type="ECO:0000259" key="2">
    <source>
        <dbReference type="Pfam" id="PF18766"/>
    </source>
</evidence>
<dbReference type="Proteomes" id="UP000258379">
    <property type="component" value="Unassembled WGS sequence"/>
</dbReference>